<name>A0ACB9JH80_9ASTR</name>
<keyword evidence="2" id="KW-1185">Reference proteome</keyword>
<evidence type="ECO:0000313" key="2">
    <source>
        <dbReference type="Proteomes" id="UP001056120"/>
    </source>
</evidence>
<evidence type="ECO:0000313" key="1">
    <source>
        <dbReference type="EMBL" id="KAI3819516.1"/>
    </source>
</evidence>
<sequence>MVLEYVERKWFFEGADLSDLKHCSNGDCSGHHLPTGGMVGGGRAERGGSEMSGPATEPEVSTFRYSCSSGLGDDNSEAASPGGGARVPTRDIVTRLS</sequence>
<reference evidence="1 2" key="2">
    <citation type="journal article" date="2022" name="Mol. Ecol. Resour.">
        <title>The genomes of chicory, endive, great burdock and yacon provide insights into Asteraceae paleo-polyploidization history and plant inulin production.</title>
        <authorList>
            <person name="Fan W."/>
            <person name="Wang S."/>
            <person name="Wang H."/>
            <person name="Wang A."/>
            <person name="Jiang F."/>
            <person name="Liu H."/>
            <person name="Zhao H."/>
            <person name="Xu D."/>
            <person name="Zhang Y."/>
        </authorList>
    </citation>
    <scope>NUCLEOTIDE SEQUENCE [LARGE SCALE GENOMIC DNA]</scope>
    <source>
        <strain evidence="2">cv. Yunnan</strain>
        <tissue evidence="1">Leaves</tissue>
    </source>
</reference>
<accession>A0ACB9JH80</accession>
<proteinExistence type="predicted"/>
<dbReference type="Proteomes" id="UP001056120">
    <property type="component" value="Linkage Group LG04"/>
</dbReference>
<gene>
    <name evidence="1" type="ORF">L1987_13356</name>
</gene>
<protein>
    <submittedName>
        <fullName evidence="1">Uncharacterized protein</fullName>
    </submittedName>
</protein>
<dbReference type="EMBL" id="CM042021">
    <property type="protein sequence ID" value="KAI3819516.1"/>
    <property type="molecule type" value="Genomic_DNA"/>
</dbReference>
<organism evidence="1 2">
    <name type="scientific">Smallanthus sonchifolius</name>
    <dbReference type="NCBI Taxonomy" id="185202"/>
    <lineage>
        <taxon>Eukaryota</taxon>
        <taxon>Viridiplantae</taxon>
        <taxon>Streptophyta</taxon>
        <taxon>Embryophyta</taxon>
        <taxon>Tracheophyta</taxon>
        <taxon>Spermatophyta</taxon>
        <taxon>Magnoliopsida</taxon>
        <taxon>eudicotyledons</taxon>
        <taxon>Gunneridae</taxon>
        <taxon>Pentapetalae</taxon>
        <taxon>asterids</taxon>
        <taxon>campanulids</taxon>
        <taxon>Asterales</taxon>
        <taxon>Asteraceae</taxon>
        <taxon>Asteroideae</taxon>
        <taxon>Heliantheae alliance</taxon>
        <taxon>Millerieae</taxon>
        <taxon>Smallanthus</taxon>
    </lineage>
</organism>
<reference evidence="2" key="1">
    <citation type="journal article" date="2022" name="Mol. Ecol. Resour.">
        <title>The genomes of chicory, endive, great burdock and yacon provide insights into Asteraceae palaeo-polyploidization history and plant inulin production.</title>
        <authorList>
            <person name="Fan W."/>
            <person name="Wang S."/>
            <person name="Wang H."/>
            <person name="Wang A."/>
            <person name="Jiang F."/>
            <person name="Liu H."/>
            <person name="Zhao H."/>
            <person name="Xu D."/>
            <person name="Zhang Y."/>
        </authorList>
    </citation>
    <scope>NUCLEOTIDE SEQUENCE [LARGE SCALE GENOMIC DNA]</scope>
    <source>
        <strain evidence="2">cv. Yunnan</strain>
    </source>
</reference>
<comment type="caution">
    <text evidence="1">The sequence shown here is derived from an EMBL/GenBank/DDBJ whole genome shotgun (WGS) entry which is preliminary data.</text>
</comment>